<dbReference type="RefSeq" id="WP_245875629.1">
    <property type="nucleotide sequence ID" value="NZ_AWWI01000066.1"/>
</dbReference>
<keyword evidence="2" id="KW-1185">Reference proteome</keyword>
<organism evidence="1 2">
    <name type="scientific">Puniceibacterium antarcticum</name>
    <dbReference type="NCBI Taxonomy" id="1206336"/>
    <lineage>
        <taxon>Bacteria</taxon>
        <taxon>Pseudomonadati</taxon>
        <taxon>Pseudomonadota</taxon>
        <taxon>Alphaproteobacteria</taxon>
        <taxon>Rhodobacterales</taxon>
        <taxon>Paracoccaceae</taxon>
        <taxon>Puniceibacterium</taxon>
    </lineage>
</organism>
<name>A0A2G8RF88_9RHOB</name>
<dbReference type="InterPro" id="IPR036388">
    <property type="entry name" value="WH-like_DNA-bd_sf"/>
</dbReference>
<reference evidence="1 2" key="1">
    <citation type="submission" date="2013-09" db="EMBL/GenBank/DDBJ databases">
        <title>Genome sequencing of Phaeobacter antarcticus sp. nov. SM1211.</title>
        <authorList>
            <person name="Zhang X.-Y."/>
            <person name="Liu C."/>
            <person name="Chen X.-L."/>
            <person name="Xie B.-B."/>
            <person name="Qin Q.-L."/>
            <person name="Rong J.-C."/>
            <person name="Zhang Y.-Z."/>
        </authorList>
    </citation>
    <scope>NUCLEOTIDE SEQUENCE [LARGE SCALE GENOMIC DNA]</scope>
    <source>
        <strain evidence="1 2">SM1211</strain>
    </source>
</reference>
<protein>
    <recommendedName>
        <fullName evidence="3">Mor transcription activator domain-containing protein</fullName>
    </recommendedName>
</protein>
<dbReference type="InterPro" id="IPR009057">
    <property type="entry name" value="Homeodomain-like_sf"/>
</dbReference>
<accession>A0A2G8RF88</accession>
<dbReference type="Gene3D" id="1.10.10.10">
    <property type="entry name" value="Winged helix-like DNA-binding domain superfamily/Winged helix DNA-binding domain"/>
    <property type="match status" value="1"/>
</dbReference>
<dbReference type="SUPFAM" id="SSF46689">
    <property type="entry name" value="Homeodomain-like"/>
    <property type="match status" value="1"/>
</dbReference>
<dbReference type="EMBL" id="AWWI01000066">
    <property type="protein sequence ID" value="PIL20210.1"/>
    <property type="molecule type" value="Genomic_DNA"/>
</dbReference>
<dbReference type="Proteomes" id="UP000231259">
    <property type="component" value="Unassembled WGS sequence"/>
</dbReference>
<sequence>MALISLIGRTSVMSENLPVRIDDIPPSLVDVAEIFGMPVALKLMAHFGGQQRRFPKVPKPGHKIIAALGEEQARAFCQFLGSTEIYIPHARGQSVKRQIAELEADGLTRNEIAERLGISGRHVRRVANRKVRTDKRQLNLNFFED</sequence>
<evidence type="ECO:0000313" key="2">
    <source>
        <dbReference type="Proteomes" id="UP000231259"/>
    </source>
</evidence>
<comment type="caution">
    <text evidence="1">The sequence shown here is derived from an EMBL/GenBank/DDBJ whole genome shotgun (WGS) entry which is preliminary data.</text>
</comment>
<dbReference type="AlphaFoldDB" id="A0A2G8RF88"/>
<dbReference type="Pfam" id="PF13384">
    <property type="entry name" value="HTH_23"/>
    <property type="match status" value="1"/>
</dbReference>
<gene>
    <name evidence="1" type="ORF">P775_11125</name>
</gene>
<evidence type="ECO:0000313" key="1">
    <source>
        <dbReference type="EMBL" id="PIL20210.1"/>
    </source>
</evidence>
<proteinExistence type="predicted"/>
<evidence type="ECO:0008006" key="3">
    <source>
        <dbReference type="Google" id="ProtNLM"/>
    </source>
</evidence>